<dbReference type="EMBL" id="CM042891">
    <property type="protein sequence ID" value="KAI4303742.1"/>
    <property type="molecule type" value="Genomic_DNA"/>
</dbReference>
<reference evidence="2" key="1">
    <citation type="journal article" date="2023" name="Front. Plant Sci.">
        <title>Chromosomal-level genome assembly of Melastoma candidum provides insights into trichome evolution.</title>
        <authorList>
            <person name="Zhong Y."/>
            <person name="Wu W."/>
            <person name="Sun C."/>
            <person name="Zou P."/>
            <person name="Liu Y."/>
            <person name="Dai S."/>
            <person name="Zhou R."/>
        </authorList>
    </citation>
    <scope>NUCLEOTIDE SEQUENCE [LARGE SCALE GENOMIC DNA]</scope>
</reference>
<evidence type="ECO:0000313" key="2">
    <source>
        <dbReference type="Proteomes" id="UP001057402"/>
    </source>
</evidence>
<gene>
    <name evidence="1" type="ORF">MLD38_039338</name>
</gene>
<evidence type="ECO:0000313" key="1">
    <source>
        <dbReference type="EMBL" id="KAI4303742.1"/>
    </source>
</evidence>
<accession>A0ACB9L2Z4</accession>
<organism evidence="1 2">
    <name type="scientific">Melastoma candidum</name>
    <dbReference type="NCBI Taxonomy" id="119954"/>
    <lineage>
        <taxon>Eukaryota</taxon>
        <taxon>Viridiplantae</taxon>
        <taxon>Streptophyta</taxon>
        <taxon>Embryophyta</taxon>
        <taxon>Tracheophyta</taxon>
        <taxon>Spermatophyta</taxon>
        <taxon>Magnoliopsida</taxon>
        <taxon>eudicotyledons</taxon>
        <taxon>Gunneridae</taxon>
        <taxon>Pentapetalae</taxon>
        <taxon>rosids</taxon>
        <taxon>malvids</taxon>
        <taxon>Myrtales</taxon>
        <taxon>Melastomataceae</taxon>
        <taxon>Melastomatoideae</taxon>
        <taxon>Melastomateae</taxon>
        <taxon>Melastoma</taxon>
    </lineage>
</organism>
<protein>
    <submittedName>
        <fullName evidence="1">Uncharacterized protein</fullName>
    </submittedName>
</protein>
<proteinExistence type="predicted"/>
<sequence length="335" mass="35684">MASILCPKLALLAAICAVLVSLPSRVLATFPFYFQLPLPSGTAGSVDIVFNFQNDGPFTGISDGTVVVFNPLSFGFVQFATVVPNRDQTLCNGKNDPALYIQCGRPVSLGFNQSNYLYIGDANLGLFVVGPNGGLATPLISTVDGLPIGSLFGLDVDPNNELVYFTSFSQIYRLNNLSLAIGSGDRTGRLIRYDPATGTATTLLRNLAGPSGVAVCADSSCVIYVEKLSNTVSKLYLTGPNAGTVTVLLTNVINPDIINRSPSVGTNFFLSENIQPFVQYALRIDVNGNILKNISIDGPYNSVMDVTGVTQFFALDFYFGSLTATFVGKAIFYAL</sequence>
<name>A0ACB9L2Z4_9MYRT</name>
<keyword evidence="2" id="KW-1185">Reference proteome</keyword>
<dbReference type="Proteomes" id="UP001057402">
    <property type="component" value="Chromosome 12"/>
</dbReference>
<comment type="caution">
    <text evidence="1">The sequence shown here is derived from an EMBL/GenBank/DDBJ whole genome shotgun (WGS) entry which is preliminary data.</text>
</comment>